<dbReference type="Proteomes" id="UP001197492">
    <property type="component" value="Unassembled WGS sequence"/>
</dbReference>
<dbReference type="PANTHER" id="PTHR43514">
    <property type="entry name" value="ABC TRANSPORTER I FAMILY MEMBER 10"/>
    <property type="match status" value="1"/>
</dbReference>
<keyword evidence="3" id="KW-0547">Nucleotide-binding</keyword>
<dbReference type="EMBL" id="JAHOEL010000048">
    <property type="protein sequence ID" value="MBV3393138.1"/>
    <property type="molecule type" value="Genomic_DNA"/>
</dbReference>
<dbReference type="InterPro" id="IPR017871">
    <property type="entry name" value="ABC_transporter-like_CS"/>
</dbReference>
<dbReference type="PROSITE" id="PS50893">
    <property type="entry name" value="ABC_TRANSPORTER_2"/>
    <property type="match status" value="1"/>
</dbReference>
<protein>
    <submittedName>
        <fullName evidence="3">ATP-binding cassette domain-containing protein</fullName>
    </submittedName>
</protein>
<proteinExistence type="predicted"/>
<keyword evidence="1" id="KW-1133">Transmembrane helix</keyword>
<feature type="domain" description="ABC transporter" evidence="2">
    <location>
        <begin position="2"/>
        <end position="220"/>
    </location>
</feature>
<dbReference type="Pfam" id="PF00005">
    <property type="entry name" value="ABC_tran"/>
    <property type="match status" value="1"/>
</dbReference>
<keyword evidence="6" id="KW-1185">Reference proteome</keyword>
<dbReference type="SMART" id="SM00382">
    <property type="entry name" value="AAA"/>
    <property type="match status" value="1"/>
</dbReference>
<dbReference type="InterPro" id="IPR003439">
    <property type="entry name" value="ABC_transporter-like_ATP-bd"/>
</dbReference>
<feature type="transmembrane region" description="Helical" evidence="1">
    <location>
        <begin position="239"/>
        <end position="258"/>
    </location>
</feature>
<gene>
    <name evidence="3" type="ORF">KSV97_07940</name>
    <name evidence="4" type="ORF">KSW06_07710</name>
</gene>
<sequence>MIEMKNINLSFKNHILFKNQNISIPSSQITVITGESGSGKSTLLFELAGLTHYSKNEFYTDSNDYGFVFQDCRLFDDLTAIQNIQLFSKLAEVPFHKDQMMKLLDELDLNIDLNGKVDVLSGGQKQRLLILCCMMKNPDIIFLDEPTAYLDTINREHMRKIIHELCHRYHKTVVIATHDMGMLEIADIHYHIEHQQIILKKESYTEINKIEPKEHIHTNPVTYYLKAEKSNRIHYKRNIVISIMMIIVTYMMCFQAYYQKETDTMINKAIDNELRISYKDGGNAYDMGGQPIPKTLIQDISNNSMVQSIQPFFQWNILNTQETIVIQPYYGNMKTYKTYTKQSFSIENKQLNTDHVYISYSLYQKLNKNIHIKGILQIPTSNTYTFNMVPFELVNANVTDKDIHNRYTKTTENIIYISPKLYQMIISQYTQNNTYQSNVYVIKVNSYKNIQSVTEFIKKHDSDIKVYNPVSSAILNKTTTFGFEMIQQFSMIMFVMFISTCFIIGIFDIVSRRYQYALLLVNGLNRLQCLQLILKERSSYCLVSIILSMISVLSLFFFQYHILPSIMIEQAISILILVNSVILIIPCLTFIVLMRSNNEGNLLKTSE</sequence>
<dbReference type="AlphaFoldDB" id="A0AAW4MU09"/>
<name>A0AAW4MU09_9FIRM</name>
<evidence type="ECO:0000313" key="6">
    <source>
        <dbReference type="Proteomes" id="UP001197492"/>
    </source>
</evidence>
<dbReference type="EMBL" id="JAHOEF010000051">
    <property type="protein sequence ID" value="MBV3383147.1"/>
    <property type="molecule type" value="Genomic_DNA"/>
</dbReference>
<dbReference type="PROSITE" id="PS00211">
    <property type="entry name" value="ABC_TRANSPORTER_1"/>
    <property type="match status" value="1"/>
</dbReference>
<keyword evidence="1" id="KW-0472">Membrane</keyword>
<dbReference type="RefSeq" id="WP_217747913.1">
    <property type="nucleotide sequence ID" value="NZ_JAHOEB010000045.1"/>
</dbReference>
<dbReference type="PANTHER" id="PTHR43514:SF11">
    <property type="entry name" value="ABC TRANSPORTER RELATED"/>
    <property type="match status" value="1"/>
</dbReference>
<evidence type="ECO:0000313" key="3">
    <source>
        <dbReference type="EMBL" id="MBV3383147.1"/>
    </source>
</evidence>
<evidence type="ECO:0000259" key="2">
    <source>
        <dbReference type="PROSITE" id="PS50893"/>
    </source>
</evidence>
<dbReference type="InterPro" id="IPR050334">
    <property type="entry name" value="Molybdenum_import_ModC"/>
</dbReference>
<keyword evidence="1" id="KW-0812">Transmembrane</keyword>
<dbReference type="GO" id="GO:0005524">
    <property type="term" value="F:ATP binding"/>
    <property type="evidence" value="ECO:0007669"/>
    <property type="project" value="UniProtKB-KW"/>
</dbReference>
<feature type="transmembrane region" description="Helical" evidence="1">
    <location>
        <begin position="540"/>
        <end position="560"/>
    </location>
</feature>
<feature type="transmembrane region" description="Helical" evidence="1">
    <location>
        <begin position="572"/>
        <end position="594"/>
    </location>
</feature>
<keyword evidence="3" id="KW-0067">ATP-binding</keyword>
<organism evidence="3 5">
    <name type="scientific">Catenibacterium mitsuokai</name>
    <dbReference type="NCBI Taxonomy" id="100886"/>
    <lineage>
        <taxon>Bacteria</taxon>
        <taxon>Bacillati</taxon>
        <taxon>Bacillota</taxon>
        <taxon>Erysipelotrichia</taxon>
        <taxon>Erysipelotrichales</taxon>
        <taxon>Coprobacillaceae</taxon>
        <taxon>Catenibacterium</taxon>
    </lineage>
</organism>
<evidence type="ECO:0000256" key="1">
    <source>
        <dbReference type="SAM" id="Phobius"/>
    </source>
</evidence>
<evidence type="ECO:0000313" key="5">
    <source>
        <dbReference type="Proteomes" id="UP001196408"/>
    </source>
</evidence>
<comment type="caution">
    <text evidence="3">The sequence shown here is derived from an EMBL/GenBank/DDBJ whole genome shotgun (WGS) entry which is preliminary data.</text>
</comment>
<dbReference type="GO" id="GO:0016887">
    <property type="term" value="F:ATP hydrolysis activity"/>
    <property type="evidence" value="ECO:0007669"/>
    <property type="project" value="InterPro"/>
</dbReference>
<dbReference type="InterPro" id="IPR003593">
    <property type="entry name" value="AAA+_ATPase"/>
</dbReference>
<evidence type="ECO:0000313" key="4">
    <source>
        <dbReference type="EMBL" id="MBV3393138.1"/>
    </source>
</evidence>
<reference evidence="3 6" key="1">
    <citation type="submission" date="2021-06" db="EMBL/GenBank/DDBJ databases">
        <title>Collection of gut derived symbiotic bacterial strains cultured from healthy donors.</title>
        <authorList>
            <person name="Lin H."/>
            <person name="Littmann E."/>
            <person name="Pamer E.G."/>
        </authorList>
    </citation>
    <scope>NUCLEOTIDE SEQUENCE</scope>
    <source>
        <strain evidence="4 6">MSK.21.70</strain>
        <strain evidence="3">MSK.21.82</strain>
    </source>
</reference>
<dbReference type="Proteomes" id="UP001196408">
    <property type="component" value="Unassembled WGS sequence"/>
</dbReference>
<feature type="transmembrane region" description="Helical" evidence="1">
    <location>
        <begin position="489"/>
        <end position="510"/>
    </location>
</feature>
<accession>A0AAW4MU09</accession>